<dbReference type="SUPFAM" id="SSF46785">
    <property type="entry name" value="Winged helix' DNA-binding domain"/>
    <property type="match status" value="1"/>
</dbReference>
<feature type="domain" description="4-vinyl reductase 4VR" evidence="1">
    <location>
        <begin position="184"/>
        <end position="245"/>
    </location>
</feature>
<protein>
    <recommendedName>
        <fullName evidence="1">4-vinyl reductase 4VR domain-containing protein</fullName>
    </recommendedName>
</protein>
<evidence type="ECO:0000313" key="2">
    <source>
        <dbReference type="EMBL" id="RAP03762.1"/>
    </source>
</evidence>
<dbReference type="Gene3D" id="3.30.1380.20">
    <property type="entry name" value="Trafficking protein particle complex subunit 3"/>
    <property type="match status" value="1"/>
</dbReference>
<dbReference type="AlphaFoldDB" id="A0A328Q0L7"/>
<sequence>MMPINKFNNTKIKIYATTKGIKIVDSPIKIQILNILDGQVSEIEIVKQTGKSKSTISVHLKNLIDEGIISFKSHPLDRRSKLFYIYADYIGEICPDKIIYKLPEIESQITSKAQLYMELFRQFKSILLIHGLQIEPLEVATGQRIGEHLYSQFEYETLEQLTELVKDKFNELDLGQLKISSFEPLILKNNGCHECFKLQYNISTCNVTKGILKSIFESHFNREVSVEEVECTSKYDDCCTFTVDY</sequence>
<dbReference type="Gene3D" id="1.10.10.10">
    <property type="entry name" value="Winged helix-like DNA-binding domain superfamily/Winged helix DNA-binding domain"/>
    <property type="match status" value="1"/>
</dbReference>
<dbReference type="EMBL" id="NGJK01000005">
    <property type="protein sequence ID" value="RAP03762.1"/>
    <property type="molecule type" value="Genomic_DNA"/>
</dbReference>
<dbReference type="SMART" id="SM00989">
    <property type="entry name" value="V4R"/>
    <property type="match status" value="1"/>
</dbReference>
<dbReference type="InterPro" id="IPR036390">
    <property type="entry name" value="WH_DNA-bd_sf"/>
</dbReference>
<dbReference type="CDD" id="cd00090">
    <property type="entry name" value="HTH_ARSR"/>
    <property type="match status" value="1"/>
</dbReference>
<dbReference type="InterPro" id="IPR001845">
    <property type="entry name" value="HTH_ArsR_DNA-bd_dom"/>
</dbReference>
<gene>
    <name evidence="2" type="ORF">CA615_00305</name>
</gene>
<organism evidence="2 3">
    <name type="scientific">Methanosphaera stadtmanae</name>
    <dbReference type="NCBI Taxonomy" id="2317"/>
    <lineage>
        <taxon>Archaea</taxon>
        <taxon>Methanobacteriati</taxon>
        <taxon>Methanobacteriota</taxon>
        <taxon>Methanomada group</taxon>
        <taxon>Methanobacteria</taxon>
        <taxon>Methanobacteriales</taxon>
        <taxon>Methanobacteriaceae</taxon>
        <taxon>Methanosphaera</taxon>
    </lineage>
</organism>
<dbReference type="RefSeq" id="WP_011405679.1">
    <property type="nucleotide sequence ID" value="NZ_CATZNA010000076.1"/>
</dbReference>
<reference evidence="2 3" key="1">
    <citation type="submission" date="2017-05" db="EMBL/GenBank/DDBJ databases">
        <title>Host range expansion of the Methanosphaera genus to humans and monogastric animals involves recent and extensive reduction in genome content.</title>
        <authorList>
            <person name="Hoedt E.C."/>
            <person name="Volmer J.G."/>
            <person name="Parks D.H."/>
            <person name="Rosewarne C.P."/>
            <person name="Denman S.E."/>
            <person name="Mcsweeney C.S."/>
            <person name="O Cuiv P."/>
            <person name="Hugenholtz P."/>
            <person name="Tyson G.W."/>
            <person name="Morrison M."/>
        </authorList>
    </citation>
    <scope>NUCLEOTIDE SEQUENCE [LARGE SCALE GENOMIC DNA]</scope>
    <source>
        <strain evidence="2 3">PA5</strain>
    </source>
</reference>
<comment type="caution">
    <text evidence="2">The sequence shown here is derived from an EMBL/GenBank/DDBJ whole genome shotgun (WGS) entry which is preliminary data.</text>
</comment>
<dbReference type="GO" id="GO:0003700">
    <property type="term" value="F:DNA-binding transcription factor activity"/>
    <property type="evidence" value="ECO:0007669"/>
    <property type="project" value="InterPro"/>
</dbReference>
<evidence type="ECO:0000313" key="3">
    <source>
        <dbReference type="Proteomes" id="UP000248557"/>
    </source>
</evidence>
<dbReference type="Proteomes" id="UP000248557">
    <property type="component" value="Unassembled WGS sequence"/>
</dbReference>
<dbReference type="InterPro" id="IPR004096">
    <property type="entry name" value="V4R"/>
</dbReference>
<dbReference type="Pfam" id="PF01022">
    <property type="entry name" value="HTH_5"/>
    <property type="match status" value="1"/>
</dbReference>
<dbReference type="SUPFAM" id="SSF111126">
    <property type="entry name" value="Ligand-binding domain in the NO signalling and Golgi transport"/>
    <property type="match status" value="1"/>
</dbReference>
<name>A0A328Q0L7_9EURY</name>
<dbReference type="OMA" id="YSTKKGM"/>
<dbReference type="PANTHER" id="PTHR35090:SF2">
    <property type="entry name" value="ARSR FAMILY TRANSCRIPTIONAL REGULATOR"/>
    <property type="match status" value="1"/>
</dbReference>
<dbReference type="InterPro" id="IPR024096">
    <property type="entry name" value="NO_sig/Golgi_transp_ligand-bd"/>
</dbReference>
<evidence type="ECO:0000259" key="1">
    <source>
        <dbReference type="SMART" id="SM00989"/>
    </source>
</evidence>
<accession>A0A328Q0L7</accession>
<proteinExistence type="predicted"/>
<dbReference type="GeneID" id="3855796"/>
<dbReference type="PANTHER" id="PTHR35090">
    <property type="entry name" value="DNA-DIRECTED RNA POLYMERASE SUBUNIT I"/>
    <property type="match status" value="1"/>
</dbReference>
<dbReference type="InterPro" id="IPR036388">
    <property type="entry name" value="WH-like_DNA-bd_sf"/>
</dbReference>
<dbReference type="InterPro" id="IPR011991">
    <property type="entry name" value="ArsR-like_HTH"/>
</dbReference>